<evidence type="ECO:0000313" key="16">
    <source>
        <dbReference type="Proteomes" id="UP001152795"/>
    </source>
</evidence>
<dbReference type="GO" id="GO:0055038">
    <property type="term" value="C:recycling endosome membrane"/>
    <property type="evidence" value="ECO:0007669"/>
    <property type="project" value="UniProtKB-SubCell"/>
</dbReference>
<keyword evidence="10 13" id="KW-0406">Ion transport</keyword>
<dbReference type="EMBL" id="CACRXK020011840">
    <property type="protein sequence ID" value="CAB4022167.1"/>
    <property type="molecule type" value="Genomic_DNA"/>
</dbReference>
<evidence type="ECO:0000256" key="10">
    <source>
        <dbReference type="ARBA" id="ARBA00023065"/>
    </source>
</evidence>
<dbReference type="GO" id="GO:0051453">
    <property type="term" value="P:regulation of intracellular pH"/>
    <property type="evidence" value="ECO:0007669"/>
    <property type="project" value="TreeGrafter"/>
</dbReference>
<keyword evidence="16" id="KW-1185">Reference proteome</keyword>
<comment type="similarity">
    <text evidence="3 13">Belongs to the monovalent cation:proton antiporter 1 (CPA1) transporter (TC 2.A.36) family.</text>
</comment>
<evidence type="ECO:0000256" key="11">
    <source>
        <dbReference type="ARBA" id="ARBA00023136"/>
    </source>
</evidence>
<sequence>MAIFVGGFLVKRASAKDNATKESEEIPVKLEGKRESEIANSHNIDSLSMLIFTNLLIFTVLMTWLFKIRRFRCFHETGVATVFGIVVGAVIKYNRFHDTYNNSITVDNCNNLSVAPEILKVNINGTFYSYSFKGIIYRDDDAHENELEARSTFNPEIFFHVLLPPIIFSAGYNMKKRYFFRNLGAILTYAFIGTIISTFSTGAMVYGYNVYMGVPESFDFTECLLFGAMIAATDPITVLAIVTDLQVDVDLYALIFGESIFNDAVAIVLYRAVENYLAYQPIAKREFDLYSFLWALNSFFSIFFGSLLIGIGVACTNALVTKLTKIGSFPILETALFFVMSYSSFLAAEVVNWSGIVALLFCGVTQQHYTYKNLSEASRTRTIQTFELLNFLSENFIFSYIGLSLFTFTTHIWDFRFIAWSFLAITVGRILNIYSLSFFLNLGRSGTISWNFQHMMMFSGLRGAIAFALAVRNTVSMPRQMMLTATLSIVLVSVILIGGATTPVLKLLQIKTGVDEHQEELKARRLSLIDINDPTVSTPEERREKKQYESAWLVRVWCNFDNKYLKPIFTEEHDS</sequence>
<keyword evidence="7" id="KW-0967">Endosome</keyword>
<dbReference type="PRINTS" id="PR01088">
    <property type="entry name" value="NAHEXCHNGR6"/>
</dbReference>
<dbReference type="OrthoDB" id="196264at2759"/>
<evidence type="ECO:0000256" key="12">
    <source>
        <dbReference type="ARBA" id="ARBA00023201"/>
    </source>
</evidence>
<protein>
    <recommendedName>
        <fullName evidence="13">Sodium/hydrogen exchanger</fullName>
    </recommendedName>
</protein>
<evidence type="ECO:0000256" key="8">
    <source>
        <dbReference type="ARBA" id="ARBA00022989"/>
    </source>
</evidence>
<keyword evidence="11" id="KW-0472">Membrane</keyword>
<keyword evidence="6 13" id="KW-0812">Transmembrane</keyword>
<comment type="subcellular location">
    <subcellularLocation>
        <location evidence="2">Cell membrane</location>
        <topology evidence="2">Multi-pass membrane protein</topology>
    </subcellularLocation>
    <subcellularLocation>
        <location evidence="1">Recycling endosome membrane</location>
        <topology evidence="1">Multi-pass membrane protein</topology>
    </subcellularLocation>
</comment>
<gene>
    <name evidence="15" type="ORF">PACLA_8A056439</name>
</gene>
<evidence type="ECO:0000313" key="15">
    <source>
        <dbReference type="EMBL" id="CAB4022167.1"/>
    </source>
</evidence>
<keyword evidence="8" id="KW-1133">Transmembrane helix</keyword>
<evidence type="ECO:0000256" key="3">
    <source>
        <dbReference type="ARBA" id="ARBA00007367"/>
    </source>
</evidence>
<dbReference type="Pfam" id="PF00999">
    <property type="entry name" value="Na_H_Exchanger"/>
    <property type="match status" value="1"/>
</dbReference>
<dbReference type="NCBIfam" id="TIGR00840">
    <property type="entry name" value="b_cpa1"/>
    <property type="match status" value="1"/>
</dbReference>
<evidence type="ECO:0000256" key="5">
    <source>
        <dbReference type="ARBA" id="ARBA00022475"/>
    </source>
</evidence>
<dbReference type="InterPro" id="IPR006153">
    <property type="entry name" value="Cation/H_exchanger_TM"/>
</dbReference>
<dbReference type="GO" id="GO:0098719">
    <property type="term" value="P:sodium ion import across plasma membrane"/>
    <property type="evidence" value="ECO:0007669"/>
    <property type="project" value="TreeGrafter"/>
</dbReference>
<name>A0A6S7IW41_PARCT</name>
<keyword evidence="9" id="KW-0915">Sodium</keyword>
<evidence type="ECO:0000256" key="1">
    <source>
        <dbReference type="ARBA" id="ARBA00004195"/>
    </source>
</evidence>
<feature type="domain" description="Cation/H+ exchanger transmembrane" evidence="14">
    <location>
        <begin position="109"/>
        <end position="506"/>
    </location>
</feature>
<dbReference type="InterPro" id="IPR002090">
    <property type="entry name" value="NHE-6/7/9"/>
</dbReference>
<evidence type="ECO:0000259" key="14">
    <source>
        <dbReference type="Pfam" id="PF00999"/>
    </source>
</evidence>
<keyword evidence="5" id="KW-1003">Cell membrane</keyword>
<dbReference type="InterPro" id="IPR004709">
    <property type="entry name" value="NaH_exchanger"/>
</dbReference>
<accession>A0A6S7IW41</accession>
<evidence type="ECO:0000256" key="6">
    <source>
        <dbReference type="ARBA" id="ARBA00022692"/>
    </source>
</evidence>
<evidence type="ECO:0000256" key="7">
    <source>
        <dbReference type="ARBA" id="ARBA00022753"/>
    </source>
</evidence>
<dbReference type="InterPro" id="IPR018422">
    <property type="entry name" value="Cation/H_exchanger_CPA1"/>
</dbReference>
<dbReference type="Proteomes" id="UP001152795">
    <property type="component" value="Unassembled WGS sequence"/>
</dbReference>
<evidence type="ECO:0000256" key="2">
    <source>
        <dbReference type="ARBA" id="ARBA00004651"/>
    </source>
</evidence>
<dbReference type="GO" id="GO:0015386">
    <property type="term" value="F:potassium:proton antiporter activity"/>
    <property type="evidence" value="ECO:0007669"/>
    <property type="project" value="TreeGrafter"/>
</dbReference>
<keyword evidence="13" id="KW-0050">Antiport</keyword>
<keyword evidence="4 13" id="KW-0813">Transport</keyword>
<dbReference type="Gene3D" id="6.10.140.1330">
    <property type="match status" value="1"/>
</dbReference>
<reference evidence="15" key="1">
    <citation type="submission" date="2020-04" db="EMBL/GenBank/DDBJ databases">
        <authorList>
            <person name="Alioto T."/>
            <person name="Alioto T."/>
            <person name="Gomez Garrido J."/>
        </authorList>
    </citation>
    <scope>NUCLEOTIDE SEQUENCE</scope>
    <source>
        <strain evidence="15">A484AB</strain>
    </source>
</reference>
<comment type="caution">
    <text evidence="15">The sequence shown here is derived from an EMBL/GenBank/DDBJ whole genome shotgun (WGS) entry which is preliminary data.</text>
</comment>
<organism evidence="15 16">
    <name type="scientific">Paramuricea clavata</name>
    <name type="common">Red gorgonian</name>
    <name type="synonym">Violescent sea-whip</name>
    <dbReference type="NCBI Taxonomy" id="317549"/>
    <lineage>
        <taxon>Eukaryota</taxon>
        <taxon>Metazoa</taxon>
        <taxon>Cnidaria</taxon>
        <taxon>Anthozoa</taxon>
        <taxon>Octocorallia</taxon>
        <taxon>Malacalcyonacea</taxon>
        <taxon>Plexauridae</taxon>
        <taxon>Paramuricea</taxon>
    </lineage>
</organism>
<proteinExistence type="inferred from homology"/>
<evidence type="ECO:0000256" key="13">
    <source>
        <dbReference type="RuleBase" id="RU003722"/>
    </source>
</evidence>
<dbReference type="GO" id="GO:0005886">
    <property type="term" value="C:plasma membrane"/>
    <property type="evidence" value="ECO:0007669"/>
    <property type="project" value="UniProtKB-SubCell"/>
</dbReference>
<keyword evidence="12 13" id="KW-0739">Sodium transport</keyword>
<dbReference type="PRINTS" id="PR01084">
    <property type="entry name" value="NAHEXCHNGR"/>
</dbReference>
<dbReference type="AlphaFoldDB" id="A0A6S7IW41"/>
<dbReference type="PANTHER" id="PTHR10110:SF187">
    <property type="entry name" value="SODIUM_HYDROGEN EXCHANGER"/>
    <property type="match status" value="1"/>
</dbReference>
<dbReference type="GO" id="GO:0015385">
    <property type="term" value="F:sodium:proton antiporter activity"/>
    <property type="evidence" value="ECO:0007669"/>
    <property type="project" value="InterPro"/>
</dbReference>
<dbReference type="PANTHER" id="PTHR10110">
    <property type="entry name" value="SODIUM/HYDROGEN EXCHANGER"/>
    <property type="match status" value="1"/>
</dbReference>
<evidence type="ECO:0000256" key="4">
    <source>
        <dbReference type="ARBA" id="ARBA00022448"/>
    </source>
</evidence>
<evidence type="ECO:0000256" key="9">
    <source>
        <dbReference type="ARBA" id="ARBA00023053"/>
    </source>
</evidence>